<evidence type="ECO:0000313" key="7">
    <source>
        <dbReference type="EMBL" id="MBS8261959.1"/>
    </source>
</evidence>
<dbReference type="Gene3D" id="3.30.300.30">
    <property type="match status" value="1"/>
</dbReference>
<dbReference type="AlphaFoldDB" id="A0A944CF92"/>
<evidence type="ECO:0000259" key="6">
    <source>
        <dbReference type="Pfam" id="PF13193"/>
    </source>
</evidence>
<keyword evidence="4" id="KW-0067">ATP-binding</keyword>
<dbReference type="GO" id="GO:0004321">
    <property type="term" value="F:fatty-acyl-CoA synthase activity"/>
    <property type="evidence" value="ECO:0007669"/>
    <property type="project" value="TreeGrafter"/>
</dbReference>
<organism evidence="7 8">
    <name type="scientific">Roseibium polysiphoniae</name>
    <dbReference type="NCBI Taxonomy" id="2571221"/>
    <lineage>
        <taxon>Bacteria</taxon>
        <taxon>Pseudomonadati</taxon>
        <taxon>Pseudomonadota</taxon>
        <taxon>Alphaproteobacteria</taxon>
        <taxon>Hyphomicrobiales</taxon>
        <taxon>Stappiaceae</taxon>
        <taxon>Roseibium</taxon>
    </lineage>
</organism>
<comment type="caution">
    <text evidence="7">The sequence shown here is derived from an EMBL/GenBank/DDBJ whole genome shotgun (WGS) entry which is preliminary data.</text>
</comment>
<name>A0A944CF92_9HYPH</name>
<dbReference type="GO" id="GO:0005524">
    <property type="term" value="F:ATP binding"/>
    <property type="evidence" value="ECO:0007669"/>
    <property type="project" value="UniProtKB-KW"/>
</dbReference>
<dbReference type="InterPro" id="IPR051087">
    <property type="entry name" value="Mitochondrial_ACSM"/>
</dbReference>
<sequence>MLQAAGDYETLLANFSWQIPENYNIAQSVSDRWAAQDPDRLAIRHVRDDGPSENWSHRALSQAANRFANALKAKGVVRGDRVALLLPQAPQTAIAHLAIYKLGAIAVPLAALFGLEALKYRLSNSGAKALITDQAGLAKVTEIRDEVPGLELVISVDGADSYVLAFDALLEAAADSFETARTSPNDPAMMIYTSGTTGQPKGVLHGHQVLLGHLPGILMSQNFMPRQGDLLWTPSDWAWAGGLLNALFPALHLGVPVISFGFRKFDPERAFQLMQDEGVRNAFIPPTALKMLRAVDRPAQRFDLSLRSVGSAGEMLGRETYDWFAEEFGFQVNEFYGQTECNAVLGSCAEAGVSRSGAIGKPIPGHEVAIIDDEGNVLPPETLGQIAVKRPDPVMFLEYWDNPDATTEKFIGDWMVTNDQGLKDDDGYVHFVGRDDDVITSASYRIGPGEIEDCLLTHPAIASSAAVGKPDPLRTEIVKAYVVLRQGMTAGPEMKEDIRSFVRQRLSAHEYPREIEFVDELPMTTTGKVIRRKLRDKARAEVDAKA</sequence>
<dbReference type="GO" id="GO:0006637">
    <property type="term" value="P:acyl-CoA metabolic process"/>
    <property type="evidence" value="ECO:0007669"/>
    <property type="project" value="TreeGrafter"/>
</dbReference>
<gene>
    <name evidence="7" type="ORF">DYI23_17150</name>
</gene>
<evidence type="ECO:0000256" key="4">
    <source>
        <dbReference type="ARBA" id="ARBA00022840"/>
    </source>
</evidence>
<accession>A0A944CF92</accession>
<dbReference type="CDD" id="cd05971">
    <property type="entry name" value="MACS_like_3"/>
    <property type="match status" value="1"/>
</dbReference>
<evidence type="ECO:0000259" key="5">
    <source>
        <dbReference type="Pfam" id="PF00501"/>
    </source>
</evidence>
<feature type="domain" description="AMP-binding enzyme C-terminal" evidence="6">
    <location>
        <begin position="450"/>
        <end position="528"/>
    </location>
</feature>
<evidence type="ECO:0000256" key="1">
    <source>
        <dbReference type="ARBA" id="ARBA00006432"/>
    </source>
</evidence>
<dbReference type="GO" id="GO:0015645">
    <property type="term" value="F:fatty acid ligase activity"/>
    <property type="evidence" value="ECO:0007669"/>
    <property type="project" value="TreeGrafter"/>
</dbReference>
<dbReference type="PROSITE" id="PS00455">
    <property type="entry name" value="AMP_BINDING"/>
    <property type="match status" value="1"/>
</dbReference>
<reference evidence="7" key="1">
    <citation type="submission" date="2018-08" db="EMBL/GenBank/DDBJ databases">
        <authorList>
            <person name="Jin W."/>
            <person name="Wang H."/>
            <person name="Yang Y."/>
            <person name="Li M."/>
            <person name="Liu J."/>
        </authorList>
    </citation>
    <scope>NUCLEOTIDE SEQUENCE</scope>
    <source>
        <strain evidence="7">AESS21</strain>
    </source>
</reference>
<protein>
    <submittedName>
        <fullName evidence="7">AMP-dependent synthetase</fullName>
    </submittedName>
</protein>
<dbReference type="RefSeq" id="WP_213217271.1">
    <property type="nucleotide sequence ID" value="NZ_QTKU01000004.1"/>
</dbReference>
<dbReference type="SUPFAM" id="SSF56801">
    <property type="entry name" value="Acetyl-CoA synthetase-like"/>
    <property type="match status" value="1"/>
</dbReference>
<dbReference type="InterPro" id="IPR020845">
    <property type="entry name" value="AMP-binding_CS"/>
</dbReference>
<reference evidence="7" key="2">
    <citation type="journal article" date="2021" name="Microorganisms">
        <title>Bacterial Dimethylsulfoniopropionate Biosynthesis in the East China Sea.</title>
        <authorList>
            <person name="Liu J."/>
            <person name="Zhang Y."/>
            <person name="Liu J."/>
            <person name="Zhong H."/>
            <person name="Williams B.T."/>
            <person name="Zheng Y."/>
            <person name="Curson A.R.J."/>
            <person name="Sun C."/>
            <person name="Sun H."/>
            <person name="Song D."/>
            <person name="Wagner Mackenzie B."/>
            <person name="Bermejo Martinez A."/>
            <person name="Todd J.D."/>
            <person name="Zhang X.H."/>
        </authorList>
    </citation>
    <scope>NUCLEOTIDE SEQUENCE</scope>
    <source>
        <strain evidence="7">AESS21</strain>
    </source>
</reference>
<dbReference type="InterPro" id="IPR025110">
    <property type="entry name" value="AMP-bd_C"/>
</dbReference>
<dbReference type="FunFam" id="3.30.300.30:FF:000005">
    <property type="entry name" value="Acyl-coenzyme A synthetase ACSM5, mitochondrial"/>
    <property type="match status" value="1"/>
</dbReference>
<dbReference type="Proteomes" id="UP000705379">
    <property type="component" value="Unassembled WGS sequence"/>
</dbReference>
<keyword evidence="2" id="KW-0436">Ligase</keyword>
<proteinExistence type="inferred from homology"/>
<dbReference type="Pfam" id="PF13193">
    <property type="entry name" value="AMP-binding_C"/>
    <property type="match status" value="1"/>
</dbReference>
<dbReference type="InterPro" id="IPR000873">
    <property type="entry name" value="AMP-dep_synth/lig_dom"/>
</dbReference>
<evidence type="ECO:0000256" key="2">
    <source>
        <dbReference type="ARBA" id="ARBA00022598"/>
    </source>
</evidence>
<dbReference type="EMBL" id="QTKU01000004">
    <property type="protein sequence ID" value="MBS8261959.1"/>
    <property type="molecule type" value="Genomic_DNA"/>
</dbReference>
<evidence type="ECO:0000313" key="8">
    <source>
        <dbReference type="Proteomes" id="UP000705379"/>
    </source>
</evidence>
<comment type="similarity">
    <text evidence="1">Belongs to the ATP-dependent AMP-binding enzyme family.</text>
</comment>
<dbReference type="PANTHER" id="PTHR43605">
    <property type="entry name" value="ACYL-COENZYME A SYNTHETASE"/>
    <property type="match status" value="1"/>
</dbReference>
<feature type="domain" description="AMP-dependent synthetase/ligase" evidence="5">
    <location>
        <begin position="31"/>
        <end position="400"/>
    </location>
</feature>
<dbReference type="InterPro" id="IPR042099">
    <property type="entry name" value="ANL_N_sf"/>
</dbReference>
<evidence type="ECO:0000256" key="3">
    <source>
        <dbReference type="ARBA" id="ARBA00022741"/>
    </source>
</evidence>
<dbReference type="Pfam" id="PF00501">
    <property type="entry name" value="AMP-binding"/>
    <property type="match status" value="1"/>
</dbReference>
<dbReference type="Gene3D" id="3.40.50.12780">
    <property type="entry name" value="N-terminal domain of ligase-like"/>
    <property type="match status" value="1"/>
</dbReference>
<dbReference type="GO" id="GO:0006633">
    <property type="term" value="P:fatty acid biosynthetic process"/>
    <property type="evidence" value="ECO:0007669"/>
    <property type="project" value="TreeGrafter"/>
</dbReference>
<dbReference type="PANTHER" id="PTHR43605:SF10">
    <property type="entry name" value="ACYL-COA SYNTHETASE MEDIUM CHAIN FAMILY MEMBER 3"/>
    <property type="match status" value="1"/>
</dbReference>
<dbReference type="InterPro" id="IPR049515">
    <property type="entry name" value="MACS_put"/>
</dbReference>
<keyword evidence="3" id="KW-0547">Nucleotide-binding</keyword>
<dbReference type="InterPro" id="IPR045851">
    <property type="entry name" value="AMP-bd_C_sf"/>
</dbReference>
<dbReference type="GO" id="GO:0016405">
    <property type="term" value="F:CoA-ligase activity"/>
    <property type="evidence" value="ECO:0007669"/>
    <property type="project" value="UniProtKB-ARBA"/>
</dbReference>